<comment type="caution">
    <text evidence="8">The sequence shown here is derived from an EMBL/GenBank/DDBJ whole genome shotgun (WGS) entry which is preliminary data.</text>
</comment>
<feature type="chain" id="PRO_5045531119" evidence="6">
    <location>
        <begin position="23"/>
        <end position="317"/>
    </location>
</feature>
<reference evidence="8 9" key="1">
    <citation type="submission" date="2024-04" db="EMBL/GenBank/DDBJ databases">
        <title>draft genome sequnece of Paenibacillus filicis.</title>
        <authorList>
            <person name="Kim D.-U."/>
        </authorList>
    </citation>
    <scope>NUCLEOTIDE SEQUENCE [LARGE SCALE GENOMIC DNA]</scope>
    <source>
        <strain evidence="8 9">KACC14197</strain>
    </source>
</reference>
<evidence type="ECO:0000313" key="9">
    <source>
        <dbReference type="Proteomes" id="UP001469365"/>
    </source>
</evidence>
<keyword evidence="4 6" id="KW-0732">Signal</keyword>
<keyword evidence="9" id="KW-1185">Reference proteome</keyword>
<dbReference type="InterPro" id="IPR002491">
    <property type="entry name" value="ABC_transptr_periplasmic_BD"/>
</dbReference>
<evidence type="ECO:0000259" key="7">
    <source>
        <dbReference type="PROSITE" id="PS50983"/>
    </source>
</evidence>
<evidence type="ECO:0000313" key="8">
    <source>
        <dbReference type="EMBL" id="MEK8132526.1"/>
    </source>
</evidence>
<dbReference type="PROSITE" id="PS51257">
    <property type="entry name" value="PROKAR_LIPOPROTEIN"/>
    <property type="match status" value="1"/>
</dbReference>
<evidence type="ECO:0000256" key="1">
    <source>
        <dbReference type="ARBA" id="ARBA00004196"/>
    </source>
</evidence>
<dbReference type="Proteomes" id="UP001469365">
    <property type="component" value="Unassembled WGS sequence"/>
</dbReference>
<dbReference type="CDD" id="cd01146">
    <property type="entry name" value="FhuD"/>
    <property type="match status" value="1"/>
</dbReference>
<evidence type="ECO:0000256" key="3">
    <source>
        <dbReference type="ARBA" id="ARBA00022448"/>
    </source>
</evidence>
<dbReference type="Gene3D" id="3.40.50.1980">
    <property type="entry name" value="Nitrogenase molybdenum iron protein domain"/>
    <property type="match status" value="2"/>
</dbReference>
<dbReference type="RefSeq" id="WP_341419657.1">
    <property type="nucleotide sequence ID" value="NZ_JBBPCC010000031.1"/>
</dbReference>
<sequence>MNSRKRWIGATALTLLTTLLLAACSQTGSPDSEAKKEAAEQKPAFQFTDTKGTQTLEKTPANIATTVTYLTDHMIALGMTPKLTVKSQNEDFPLYLKPHLGQVEIIGEQGKVQIEKLLSLAPDLIITDTNSAAIYEKYAKIAPTAMLENGYAASSWEEALRATGKAFGKQDKAEEVIAAFQAKKKQAIAKVAEQAKGKTLMVLRIRNDIRYYGDADYSWLYDEFGFKRPDVFPVTSKDNHYEILSAEKLPQINPDYILLIKDNKELFNGLQDLAIWKNLKAVRGAQVYEVASDSWFGGYGPHAAGSMMDDLSRLFGK</sequence>
<protein>
    <submittedName>
        <fullName evidence="8">Iron-siderophore ABC transporter substrate-binding protein</fullName>
    </submittedName>
</protein>
<evidence type="ECO:0000256" key="4">
    <source>
        <dbReference type="ARBA" id="ARBA00022729"/>
    </source>
</evidence>
<dbReference type="InterPro" id="IPR051313">
    <property type="entry name" value="Bact_iron-sidero_bind"/>
</dbReference>
<organism evidence="8 9">
    <name type="scientific">Paenibacillus filicis</name>
    <dbReference type="NCBI Taxonomy" id="669464"/>
    <lineage>
        <taxon>Bacteria</taxon>
        <taxon>Bacillati</taxon>
        <taxon>Bacillota</taxon>
        <taxon>Bacilli</taxon>
        <taxon>Bacillales</taxon>
        <taxon>Paenibacillaceae</taxon>
        <taxon>Paenibacillus</taxon>
    </lineage>
</organism>
<comment type="similarity">
    <text evidence="2">Belongs to the bacterial solute-binding protein 8 family.</text>
</comment>
<comment type="subcellular location">
    <subcellularLocation>
        <location evidence="1">Cell envelope</location>
    </subcellularLocation>
</comment>
<name>A0ABU9DWC6_9BACL</name>
<evidence type="ECO:0000256" key="6">
    <source>
        <dbReference type="SAM" id="SignalP"/>
    </source>
</evidence>
<evidence type="ECO:0000256" key="5">
    <source>
        <dbReference type="SAM" id="MobiDB-lite"/>
    </source>
</evidence>
<gene>
    <name evidence="8" type="ORF">WMW72_31980</name>
</gene>
<dbReference type="PANTHER" id="PTHR30532:SF21">
    <property type="entry name" value="SIDEROPHORE-BINDING LIPOPROTEIN YFIY-RELATED"/>
    <property type="match status" value="1"/>
</dbReference>
<dbReference type="PROSITE" id="PS50983">
    <property type="entry name" value="FE_B12_PBP"/>
    <property type="match status" value="1"/>
</dbReference>
<dbReference type="EMBL" id="JBBPCC010000031">
    <property type="protein sequence ID" value="MEK8132526.1"/>
    <property type="molecule type" value="Genomic_DNA"/>
</dbReference>
<keyword evidence="3" id="KW-0813">Transport</keyword>
<dbReference type="SUPFAM" id="SSF53807">
    <property type="entry name" value="Helical backbone' metal receptor"/>
    <property type="match status" value="1"/>
</dbReference>
<feature type="domain" description="Fe/B12 periplasmic-binding" evidence="7">
    <location>
        <begin position="62"/>
        <end position="317"/>
    </location>
</feature>
<accession>A0ABU9DWC6</accession>
<proteinExistence type="inferred from homology"/>
<feature type="signal peptide" evidence="6">
    <location>
        <begin position="1"/>
        <end position="22"/>
    </location>
</feature>
<dbReference type="Pfam" id="PF01497">
    <property type="entry name" value="Peripla_BP_2"/>
    <property type="match status" value="1"/>
</dbReference>
<evidence type="ECO:0000256" key="2">
    <source>
        <dbReference type="ARBA" id="ARBA00008814"/>
    </source>
</evidence>
<feature type="region of interest" description="Disordered" evidence="5">
    <location>
        <begin position="30"/>
        <end position="49"/>
    </location>
</feature>
<dbReference type="PANTHER" id="PTHR30532">
    <property type="entry name" value="IRON III DICITRATE-BINDING PERIPLASMIC PROTEIN"/>
    <property type="match status" value="1"/>
</dbReference>